<dbReference type="HAMAP" id="MF_00385">
    <property type="entry name" value="Ribosomal_bS16"/>
    <property type="match status" value="1"/>
</dbReference>
<evidence type="ECO:0000256" key="1">
    <source>
        <dbReference type="ARBA" id="ARBA00022980"/>
    </source>
</evidence>
<protein>
    <recommendedName>
        <fullName evidence="3">Small ribosomal subunit protein bS16</fullName>
    </recommendedName>
</protein>
<feature type="region of interest" description="Disordered" evidence="4">
    <location>
        <begin position="84"/>
        <end position="143"/>
    </location>
</feature>
<dbReference type="InterPro" id="IPR023803">
    <property type="entry name" value="Ribosomal_bS16_dom_sf"/>
</dbReference>
<dbReference type="GO" id="GO:0003735">
    <property type="term" value="F:structural constituent of ribosome"/>
    <property type="evidence" value="ECO:0007669"/>
    <property type="project" value="InterPro"/>
</dbReference>
<feature type="compositionally biased region" description="Basic residues" evidence="4">
    <location>
        <begin position="122"/>
        <end position="143"/>
    </location>
</feature>
<dbReference type="PANTHER" id="PTHR12919:SF20">
    <property type="entry name" value="SMALL RIBOSOMAL SUBUNIT PROTEIN BS16M"/>
    <property type="match status" value="1"/>
</dbReference>
<dbReference type="GO" id="GO:0006412">
    <property type="term" value="P:translation"/>
    <property type="evidence" value="ECO:0007669"/>
    <property type="project" value="UniProtKB-UniRule"/>
</dbReference>
<name>A0A933W9E8_UNCEI</name>
<dbReference type="NCBIfam" id="TIGR00002">
    <property type="entry name" value="S16"/>
    <property type="match status" value="1"/>
</dbReference>
<gene>
    <name evidence="3 5" type="primary">rpsP</name>
    <name evidence="5" type="ORF">HZA61_02305</name>
</gene>
<dbReference type="SUPFAM" id="SSF54565">
    <property type="entry name" value="Ribosomal protein S16"/>
    <property type="match status" value="1"/>
</dbReference>
<comment type="caution">
    <text evidence="5">The sequence shown here is derived from an EMBL/GenBank/DDBJ whole genome shotgun (WGS) entry which is preliminary data.</text>
</comment>
<comment type="similarity">
    <text evidence="3">Belongs to the bacterial ribosomal protein bS16 family.</text>
</comment>
<dbReference type="Proteomes" id="UP000696931">
    <property type="component" value="Unassembled WGS sequence"/>
</dbReference>
<reference evidence="5" key="1">
    <citation type="submission" date="2020-07" db="EMBL/GenBank/DDBJ databases">
        <title>Huge and variable diversity of episymbiotic CPR bacteria and DPANN archaea in groundwater ecosystems.</title>
        <authorList>
            <person name="He C.Y."/>
            <person name="Keren R."/>
            <person name="Whittaker M."/>
            <person name="Farag I.F."/>
            <person name="Doudna J."/>
            <person name="Cate J.H.D."/>
            <person name="Banfield J.F."/>
        </authorList>
    </citation>
    <scope>NUCLEOTIDE SEQUENCE</scope>
    <source>
        <strain evidence="5">NC_groundwater_1813_Pr3_B-0.1um_71_17</strain>
    </source>
</reference>
<dbReference type="PANTHER" id="PTHR12919">
    <property type="entry name" value="30S RIBOSOMAL PROTEIN S16"/>
    <property type="match status" value="1"/>
</dbReference>
<evidence type="ECO:0000313" key="5">
    <source>
        <dbReference type="EMBL" id="MBI5168299.1"/>
    </source>
</evidence>
<keyword evidence="1 3" id="KW-0689">Ribosomal protein</keyword>
<dbReference type="Gene3D" id="3.30.1320.10">
    <property type="match status" value="1"/>
</dbReference>
<proteinExistence type="inferred from homology"/>
<dbReference type="GO" id="GO:0005737">
    <property type="term" value="C:cytoplasm"/>
    <property type="evidence" value="ECO:0007669"/>
    <property type="project" value="UniProtKB-ARBA"/>
</dbReference>
<organism evidence="5 6">
    <name type="scientific">Eiseniibacteriota bacterium</name>
    <dbReference type="NCBI Taxonomy" id="2212470"/>
    <lineage>
        <taxon>Bacteria</taxon>
        <taxon>Candidatus Eiseniibacteriota</taxon>
    </lineage>
</organism>
<evidence type="ECO:0000256" key="2">
    <source>
        <dbReference type="ARBA" id="ARBA00023274"/>
    </source>
</evidence>
<sequence>MAVVIRMMRAGAKKRPFYRVVVADSRRQRDGRFVEILGFYDPMTKPYTLKIDEAKAKEWVEKGAQPSEQAASLLRTLGIVAARPSKAPKQTSTVKAAKAAKAADKKAPVARKKPRKVTDRKAKNKAARVKKKANPKKPQPKKK</sequence>
<accession>A0A933W9E8</accession>
<keyword evidence="2 3" id="KW-0687">Ribonucleoprotein</keyword>
<evidence type="ECO:0000256" key="4">
    <source>
        <dbReference type="SAM" id="MobiDB-lite"/>
    </source>
</evidence>
<dbReference type="GO" id="GO:0015935">
    <property type="term" value="C:small ribosomal subunit"/>
    <property type="evidence" value="ECO:0007669"/>
    <property type="project" value="TreeGrafter"/>
</dbReference>
<evidence type="ECO:0000256" key="3">
    <source>
        <dbReference type="HAMAP-Rule" id="MF_00385"/>
    </source>
</evidence>
<dbReference type="Pfam" id="PF00886">
    <property type="entry name" value="Ribosomal_S16"/>
    <property type="match status" value="1"/>
</dbReference>
<dbReference type="InterPro" id="IPR000307">
    <property type="entry name" value="Ribosomal_bS16"/>
</dbReference>
<dbReference type="EMBL" id="JACRIW010000020">
    <property type="protein sequence ID" value="MBI5168299.1"/>
    <property type="molecule type" value="Genomic_DNA"/>
</dbReference>
<evidence type="ECO:0000313" key="6">
    <source>
        <dbReference type="Proteomes" id="UP000696931"/>
    </source>
</evidence>
<dbReference type="AlphaFoldDB" id="A0A933W9E8"/>